<evidence type="ECO:0000313" key="1">
    <source>
        <dbReference type="EMBL" id="KAK3754268.1"/>
    </source>
</evidence>
<dbReference type="EMBL" id="JAWDGP010005682">
    <property type="protein sequence ID" value="KAK3754268.1"/>
    <property type="molecule type" value="Genomic_DNA"/>
</dbReference>
<protein>
    <submittedName>
        <fullName evidence="1">Uncharacterized protein</fullName>
    </submittedName>
</protein>
<sequence>MALNSTSHPQDASVDVEPVFLMSRGLDNQLRSRNDVKEDIRVLELVSQVLQYRVFERNRSPPPDVPAATSLISDFFTSNRVQRLKVSSGRCSHEKKKQQHRTGLDICDSKLIHQRLRHFVINYQA</sequence>
<dbReference type="Proteomes" id="UP001283361">
    <property type="component" value="Unassembled WGS sequence"/>
</dbReference>
<dbReference type="AlphaFoldDB" id="A0AAE0YRG8"/>
<proteinExistence type="predicted"/>
<comment type="caution">
    <text evidence="1">The sequence shown here is derived from an EMBL/GenBank/DDBJ whole genome shotgun (WGS) entry which is preliminary data.</text>
</comment>
<reference evidence="1" key="1">
    <citation type="journal article" date="2023" name="G3 (Bethesda)">
        <title>A reference genome for the long-term kleptoplast-retaining sea slug Elysia crispata morphotype clarki.</title>
        <authorList>
            <person name="Eastman K.E."/>
            <person name="Pendleton A.L."/>
            <person name="Shaikh M.A."/>
            <person name="Suttiyut T."/>
            <person name="Ogas R."/>
            <person name="Tomko P."/>
            <person name="Gavelis G."/>
            <person name="Widhalm J.R."/>
            <person name="Wisecaver J.H."/>
        </authorList>
    </citation>
    <scope>NUCLEOTIDE SEQUENCE</scope>
    <source>
        <strain evidence="1">ECLA1</strain>
    </source>
</reference>
<keyword evidence="2" id="KW-1185">Reference proteome</keyword>
<organism evidence="1 2">
    <name type="scientific">Elysia crispata</name>
    <name type="common">lettuce slug</name>
    <dbReference type="NCBI Taxonomy" id="231223"/>
    <lineage>
        <taxon>Eukaryota</taxon>
        <taxon>Metazoa</taxon>
        <taxon>Spiralia</taxon>
        <taxon>Lophotrochozoa</taxon>
        <taxon>Mollusca</taxon>
        <taxon>Gastropoda</taxon>
        <taxon>Heterobranchia</taxon>
        <taxon>Euthyneura</taxon>
        <taxon>Panpulmonata</taxon>
        <taxon>Sacoglossa</taxon>
        <taxon>Placobranchoidea</taxon>
        <taxon>Plakobranchidae</taxon>
        <taxon>Elysia</taxon>
    </lineage>
</organism>
<gene>
    <name evidence="1" type="ORF">RRG08_050932</name>
</gene>
<evidence type="ECO:0000313" key="2">
    <source>
        <dbReference type="Proteomes" id="UP001283361"/>
    </source>
</evidence>
<accession>A0AAE0YRG8</accession>
<name>A0AAE0YRG8_9GAST</name>